<proteinExistence type="predicted"/>
<keyword evidence="1" id="KW-1133">Transmembrane helix</keyword>
<feature type="transmembrane region" description="Helical" evidence="1">
    <location>
        <begin position="364"/>
        <end position="387"/>
    </location>
</feature>
<dbReference type="EMBL" id="CAXDID020000133">
    <property type="protein sequence ID" value="CAL6036294.1"/>
    <property type="molecule type" value="Genomic_DNA"/>
</dbReference>
<dbReference type="Proteomes" id="UP001642409">
    <property type="component" value="Unassembled WGS sequence"/>
</dbReference>
<evidence type="ECO:0000313" key="3">
    <source>
        <dbReference type="EMBL" id="CAI9954189.1"/>
    </source>
</evidence>
<gene>
    <name evidence="4" type="ORF">HINF_LOCUS36343</name>
    <name evidence="3" type="ORF">HINF_LOCUS41834</name>
</gene>
<keyword evidence="1" id="KW-0472">Membrane</keyword>
<feature type="domain" description="DUF4434" evidence="2">
    <location>
        <begin position="14"/>
        <end position="287"/>
    </location>
</feature>
<evidence type="ECO:0000256" key="1">
    <source>
        <dbReference type="SAM" id="Phobius"/>
    </source>
</evidence>
<reference evidence="3" key="1">
    <citation type="submission" date="2023-06" db="EMBL/GenBank/DDBJ databases">
        <authorList>
            <person name="Kurt Z."/>
        </authorList>
    </citation>
    <scope>NUCLEOTIDE SEQUENCE</scope>
</reference>
<name>A0AA86UFU2_9EUKA</name>
<comment type="caution">
    <text evidence="3">The sequence shown here is derived from an EMBL/GenBank/DDBJ whole genome shotgun (WGS) entry which is preliminary data.</text>
</comment>
<reference evidence="4 5" key="2">
    <citation type="submission" date="2024-07" db="EMBL/GenBank/DDBJ databases">
        <authorList>
            <person name="Akdeniz Z."/>
        </authorList>
    </citation>
    <scope>NUCLEOTIDE SEQUENCE [LARGE SCALE GENOMIC DNA]</scope>
</reference>
<protein>
    <submittedName>
        <fullName evidence="3">DUF4434 domain-containing protein</fullName>
    </submittedName>
    <submittedName>
        <fullName evidence="4">DUF4434_domain-containing protein</fullName>
    </submittedName>
</protein>
<dbReference type="EMBL" id="CATOUU010000845">
    <property type="protein sequence ID" value="CAI9954189.1"/>
    <property type="molecule type" value="Genomic_DNA"/>
</dbReference>
<dbReference type="InterPro" id="IPR027849">
    <property type="entry name" value="DUF4434"/>
</dbReference>
<keyword evidence="1" id="KW-0812">Transmembrane</keyword>
<sequence length="442" mass="51060">MMLIINALQSSMPISGIFDAAWNSYFQDQDQINNQINNIKLMSMDTLILQYGIDEDSKYYDSQLDFAVNLEDASYYEKILVAAEEKQVELYLGVYSENSGWWKTPDDTYLFRQRDRCIQVVDELMQKFSAYSMIKGFYIPHEIARYYWQNPADQQRLVDNFLKPVADHVHSLNKLVLISPYYKFQYETPAQLKSFLQKIFESGVDITAVQFGNAQTTMSQSELDSHYLYLQAIKEVSEQFNIQYWVNIELFIEDNNFAPVDRILKQRRLAERAGAVKLISYDYAAITVNTSSEEMNLLFDEIVIQNQIVACEQQNLMFWDGACASQCQNVAYNSVCVNECPGNTYQKGNICYLTEDEEKSNKSLIIGVTVGVTLGVLVCIGGIWTVYKIKQKRGKQTIIRKFKITTYNYHVVVGRGPNRTLYVELPNSRQQYSTVLQDQIVK</sequence>
<evidence type="ECO:0000313" key="4">
    <source>
        <dbReference type="EMBL" id="CAL6036294.1"/>
    </source>
</evidence>
<organism evidence="3">
    <name type="scientific">Hexamita inflata</name>
    <dbReference type="NCBI Taxonomy" id="28002"/>
    <lineage>
        <taxon>Eukaryota</taxon>
        <taxon>Metamonada</taxon>
        <taxon>Diplomonadida</taxon>
        <taxon>Hexamitidae</taxon>
        <taxon>Hexamitinae</taxon>
        <taxon>Hexamita</taxon>
    </lineage>
</organism>
<dbReference type="Pfam" id="PF14488">
    <property type="entry name" value="DUF4434"/>
    <property type="match status" value="1"/>
</dbReference>
<dbReference type="AlphaFoldDB" id="A0AA86UFU2"/>
<dbReference type="Gene3D" id="3.20.20.80">
    <property type="entry name" value="Glycosidases"/>
    <property type="match status" value="1"/>
</dbReference>
<evidence type="ECO:0000313" key="5">
    <source>
        <dbReference type="Proteomes" id="UP001642409"/>
    </source>
</evidence>
<keyword evidence="5" id="KW-1185">Reference proteome</keyword>
<accession>A0AA86UFU2</accession>
<evidence type="ECO:0000259" key="2">
    <source>
        <dbReference type="Pfam" id="PF14488"/>
    </source>
</evidence>